<dbReference type="EMBL" id="CP017316">
    <property type="protein sequence ID" value="AOT58372.1"/>
    <property type="molecule type" value="Genomic_DNA"/>
</dbReference>
<protein>
    <recommendedName>
        <fullName evidence="11">Chaplin domain-containing protein</fullName>
    </recommendedName>
</protein>
<dbReference type="AlphaFoldDB" id="A0A1D8FYU1"/>
<gene>
    <name evidence="12" type="ORF">A4G23_01181</name>
</gene>
<dbReference type="InterPro" id="IPR005528">
    <property type="entry name" value="ChpA-H"/>
</dbReference>
<dbReference type="OrthoDB" id="4269857at2"/>
<evidence type="ECO:0000256" key="2">
    <source>
        <dbReference type="ARBA" id="ARBA00022512"/>
    </source>
</evidence>
<feature type="region of interest" description="Disordered" evidence="8">
    <location>
        <begin position="164"/>
        <end position="226"/>
    </location>
</feature>
<dbReference type="PATRIC" id="fig|285473.5.peg.1231"/>
<dbReference type="GeneID" id="91407223"/>
<keyword evidence="9" id="KW-0812">Transmembrane</keyword>
<dbReference type="GO" id="GO:0007155">
    <property type="term" value="P:cell adhesion"/>
    <property type="evidence" value="ECO:0007669"/>
    <property type="project" value="UniProtKB-KW"/>
</dbReference>
<evidence type="ECO:0000256" key="5">
    <source>
        <dbReference type="ARBA" id="ARBA00022889"/>
    </source>
</evidence>
<evidence type="ECO:0000313" key="13">
    <source>
        <dbReference type="Proteomes" id="UP000095349"/>
    </source>
</evidence>
<keyword evidence="9" id="KW-1133">Transmembrane helix</keyword>
<dbReference type="KEGG" id="srn:A4G23_01181"/>
<feature type="compositionally biased region" description="Pro residues" evidence="8">
    <location>
        <begin position="176"/>
        <end position="188"/>
    </location>
</feature>
<evidence type="ECO:0000313" key="12">
    <source>
        <dbReference type="EMBL" id="AOT58372.1"/>
    </source>
</evidence>
<proteinExistence type="predicted"/>
<feature type="domain" description="Chaplin" evidence="11">
    <location>
        <begin position="39"/>
        <end position="79"/>
    </location>
</feature>
<evidence type="ECO:0000256" key="1">
    <source>
        <dbReference type="ARBA" id="ARBA00004191"/>
    </source>
</evidence>
<keyword evidence="13" id="KW-1185">Reference proteome</keyword>
<evidence type="ECO:0000256" key="9">
    <source>
        <dbReference type="SAM" id="Phobius"/>
    </source>
</evidence>
<feature type="compositionally biased region" description="Low complexity" evidence="8">
    <location>
        <begin position="208"/>
        <end position="218"/>
    </location>
</feature>
<evidence type="ECO:0000256" key="8">
    <source>
        <dbReference type="SAM" id="MobiDB-lite"/>
    </source>
</evidence>
<feature type="domain" description="Chaplin" evidence="11">
    <location>
        <begin position="128"/>
        <end position="168"/>
    </location>
</feature>
<dbReference type="Proteomes" id="UP000095349">
    <property type="component" value="Chromosome"/>
</dbReference>
<feature type="signal peptide" evidence="10">
    <location>
        <begin position="1"/>
        <end position="28"/>
    </location>
</feature>
<feature type="chain" id="PRO_5009107030" description="Chaplin domain-containing protein" evidence="10">
    <location>
        <begin position="29"/>
        <end position="256"/>
    </location>
</feature>
<feature type="region of interest" description="Disordered" evidence="8">
    <location>
        <begin position="81"/>
        <end position="122"/>
    </location>
</feature>
<name>A0A1D8FYU1_9ACTN</name>
<evidence type="ECO:0000256" key="10">
    <source>
        <dbReference type="SAM" id="SignalP"/>
    </source>
</evidence>
<feature type="compositionally biased region" description="Gly residues" evidence="8">
    <location>
        <begin position="96"/>
        <end position="120"/>
    </location>
</feature>
<evidence type="ECO:0000256" key="4">
    <source>
        <dbReference type="ARBA" id="ARBA00022729"/>
    </source>
</evidence>
<evidence type="ECO:0000259" key="11">
    <source>
        <dbReference type="PROSITE" id="PS51884"/>
    </source>
</evidence>
<keyword evidence="9" id="KW-0472">Membrane</keyword>
<dbReference type="RefSeq" id="WP_031134721.1">
    <property type="nucleotide sequence ID" value="NZ_CP017316.1"/>
</dbReference>
<feature type="transmembrane region" description="Helical" evidence="9">
    <location>
        <begin position="228"/>
        <end position="246"/>
    </location>
</feature>
<dbReference type="PROSITE" id="PS51318">
    <property type="entry name" value="TAT"/>
    <property type="match status" value="1"/>
</dbReference>
<comment type="subcellular location">
    <subcellularLocation>
        <location evidence="1">Secreted</location>
        <location evidence="1">Cell wall</location>
    </subcellularLocation>
</comment>
<keyword evidence="2" id="KW-0134">Cell wall</keyword>
<sequence>MRHSRRNGLVILMATSGALALAAGSAQADAGASGAAVGSPGVISGNTVQLPVHVPVNVCGNTVNVVGLLNPAFGNACANKGGGAQGSHKDKPGTPHGSGQGGSGHGAGGSGSGNGGGGATADGAAVGSPGVISGNGVQLPVDLPANVSGNSVDVVGIGNPVFGNSSVNGGGTPPTVTTPPKPAEPTTPPKSEEPAEPAEPAAPKPAEEAPAPAPAHAPSLAVTGSGDLVGIGLPAAALVLAGALLYRRSRPSAARA</sequence>
<evidence type="ECO:0000256" key="6">
    <source>
        <dbReference type="ARBA" id="ARBA00023087"/>
    </source>
</evidence>
<reference evidence="12 13" key="1">
    <citation type="submission" date="2016-09" db="EMBL/GenBank/DDBJ databases">
        <title>Streptomyces rubrolavendulae MJM4426 Genome sequencing and assembly.</title>
        <authorList>
            <person name="Kim J.-G."/>
        </authorList>
    </citation>
    <scope>NUCLEOTIDE SEQUENCE [LARGE SCALE GENOMIC DNA]</scope>
    <source>
        <strain evidence="12 13">MJM4426</strain>
    </source>
</reference>
<evidence type="ECO:0000256" key="7">
    <source>
        <dbReference type="PROSITE-ProRule" id="PRU01232"/>
    </source>
</evidence>
<accession>A0A1D8FYU1</accession>
<keyword evidence="5" id="KW-0130">Cell adhesion</keyword>
<keyword evidence="3" id="KW-0964">Secreted</keyword>
<dbReference type="Pfam" id="PF03777">
    <property type="entry name" value="ChpA-C"/>
    <property type="match status" value="2"/>
</dbReference>
<dbReference type="PROSITE" id="PS51884">
    <property type="entry name" value="CHAPLIN"/>
    <property type="match status" value="2"/>
</dbReference>
<organism evidence="12 13">
    <name type="scientific">Streptomyces rubrolavendulae</name>
    <dbReference type="NCBI Taxonomy" id="285473"/>
    <lineage>
        <taxon>Bacteria</taxon>
        <taxon>Bacillati</taxon>
        <taxon>Actinomycetota</taxon>
        <taxon>Actinomycetes</taxon>
        <taxon>Kitasatosporales</taxon>
        <taxon>Streptomycetaceae</taxon>
        <taxon>Streptomyces</taxon>
    </lineage>
</organism>
<keyword evidence="6 7" id="KW-0034">Amyloid</keyword>
<dbReference type="STRING" id="285473.A4G23_01181"/>
<dbReference type="InterPro" id="IPR006311">
    <property type="entry name" value="TAT_signal"/>
</dbReference>
<keyword evidence="4 10" id="KW-0732">Signal</keyword>
<evidence type="ECO:0000256" key="3">
    <source>
        <dbReference type="ARBA" id="ARBA00022525"/>
    </source>
</evidence>